<evidence type="ECO:0000313" key="4">
    <source>
        <dbReference type="Proteomes" id="UP001283341"/>
    </source>
</evidence>
<proteinExistence type="predicted"/>
<feature type="compositionally biased region" description="Basic and acidic residues" evidence="1">
    <location>
        <begin position="142"/>
        <end position="159"/>
    </location>
</feature>
<dbReference type="AlphaFoldDB" id="A0AAE0HYJ7"/>
<dbReference type="Proteomes" id="UP001283341">
    <property type="component" value="Unassembled WGS sequence"/>
</dbReference>
<dbReference type="EMBL" id="JAUEDM010000006">
    <property type="protein sequence ID" value="KAK3315205.1"/>
    <property type="molecule type" value="Genomic_DNA"/>
</dbReference>
<evidence type="ECO:0000256" key="1">
    <source>
        <dbReference type="SAM" id="MobiDB-lite"/>
    </source>
</evidence>
<organism evidence="3 4">
    <name type="scientific">Apodospora peruviana</name>
    <dbReference type="NCBI Taxonomy" id="516989"/>
    <lineage>
        <taxon>Eukaryota</taxon>
        <taxon>Fungi</taxon>
        <taxon>Dikarya</taxon>
        <taxon>Ascomycota</taxon>
        <taxon>Pezizomycotina</taxon>
        <taxon>Sordariomycetes</taxon>
        <taxon>Sordariomycetidae</taxon>
        <taxon>Sordariales</taxon>
        <taxon>Lasiosphaeriaceae</taxon>
        <taxon>Apodospora</taxon>
    </lineage>
</organism>
<protein>
    <submittedName>
        <fullName evidence="3">Uncharacterized protein</fullName>
    </submittedName>
</protein>
<keyword evidence="2" id="KW-0812">Transmembrane</keyword>
<feature type="transmembrane region" description="Helical" evidence="2">
    <location>
        <begin position="38"/>
        <end position="59"/>
    </location>
</feature>
<gene>
    <name evidence="3" type="ORF">B0H66DRAFT_336447</name>
</gene>
<evidence type="ECO:0000313" key="3">
    <source>
        <dbReference type="EMBL" id="KAK3315205.1"/>
    </source>
</evidence>
<keyword evidence="4" id="KW-1185">Reference proteome</keyword>
<keyword evidence="2" id="KW-1133">Transmembrane helix</keyword>
<reference evidence="3" key="2">
    <citation type="submission" date="2023-06" db="EMBL/GenBank/DDBJ databases">
        <authorList>
            <consortium name="Lawrence Berkeley National Laboratory"/>
            <person name="Haridas S."/>
            <person name="Hensen N."/>
            <person name="Bonometti L."/>
            <person name="Westerberg I."/>
            <person name="Brannstrom I.O."/>
            <person name="Guillou S."/>
            <person name="Cros-Aarteil S."/>
            <person name="Calhoun S."/>
            <person name="Kuo A."/>
            <person name="Mondo S."/>
            <person name="Pangilinan J."/>
            <person name="Riley R."/>
            <person name="Labutti K."/>
            <person name="Andreopoulos B."/>
            <person name="Lipzen A."/>
            <person name="Chen C."/>
            <person name="Yanf M."/>
            <person name="Daum C."/>
            <person name="Ng V."/>
            <person name="Clum A."/>
            <person name="Steindorff A."/>
            <person name="Ohm R."/>
            <person name="Martin F."/>
            <person name="Silar P."/>
            <person name="Natvig D."/>
            <person name="Lalanne C."/>
            <person name="Gautier V."/>
            <person name="Ament-Velasquez S.L."/>
            <person name="Kruys A."/>
            <person name="Hutchinson M.I."/>
            <person name="Powell A.J."/>
            <person name="Barry K."/>
            <person name="Miller A.N."/>
            <person name="Grigoriev I.V."/>
            <person name="Debuchy R."/>
            <person name="Gladieux P."/>
            <person name="Thoren M.H."/>
            <person name="Johannesson H."/>
        </authorList>
    </citation>
    <scope>NUCLEOTIDE SEQUENCE</scope>
    <source>
        <strain evidence="3">CBS 118394</strain>
    </source>
</reference>
<sequence>MQRQLGVQIDTVACNFQATLHSNIIPRTCATEKKPTFLSVYVIIIIYRALYILAVRIMYLTSGTAGTVRSFRSQFSSGRKEAAVAGRSARPRKRKPLTVRQFHVDVGNARSRVLSRDRGRCVLKSGEVEGGMKMKFGSQSIDSRRRNERVGDRGSDSRRQVRRRRFGGLLSSR</sequence>
<comment type="caution">
    <text evidence="3">The sequence shown here is derived from an EMBL/GenBank/DDBJ whole genome shotgun (WGS) entry which is preliminary data.</text>
</comment>
<feature type="region of interest" description="Disordered" evidence="1">
    <location>
        <begin position="134"/>
        <end position="173"/>
    </location>
</feature>
<reference evidence="3" key="1">
    <citation type="journal article" date="2023" name="Mol. Phylogenet. Evol.">
        <title>Genome-scale phylogeny and comparative genomics of the fungal order Sordariales.</title>
        <authorList>
            <person name="Hensen N."/>
            <person name="Bonometti L."/>
            <person name="Westerberg I."/>
            <person name="Brannstrom I.O."/>
            <person name="Guillou S."/>
            <person name="Cros-Aarteil S."/>
            <person name="Calhoun S."/>
            <person name="Haridas S."/>
            <person name="Kuo A."/>
            <person name="Mondo S."/>
            <person name="Pangilinan J."/>
            <person name="Riley R."/>
            <person name="LaButti K."/>
            <person name="Andreopoulos B."/>
            <person name="Lipzen A."/>
            <person name="Chen C."/>
            <person name="Yan M."/>
            <person name="Daum C."/>
            <person name="Ng V."/>
            <person name="Clum A."/>
            <person name="Steindorff A."/>
            <person name="Ohm R.A."/>
            <person name="Martin F."/>
            <person name="Silar P."/>
            <person name="Natvig D.O."/>
            <person name="Lalanne C."/>
            <person name="Gautier V."/>
            <person name="Ament-Velasquez S.L."/>
            <person name="Kruys A."/>
            <person name="Hutchinson M.I."/>
            <person name="Powell A.J."/>
            <person name="Barry K."/>
            <person name="Miller A.N."/>
            <person name="Grigoriev I.V."/>
            <person name="Debuchy R."/>
            <person name="Gladieux P."/>
            <person name="Hiltunen Thoren M."/>
            <person name="Johannesson H."/>
        </authorList>
    </citation>
    <scope>NUCLEOTIDE SEQUENCE</scope>
    <source>
        <strain evidence="3">CBS 118394</strain>
    </source>
</reference>
<keyword evidence="2" id="KW-0472">Membrane</keyword>
<accession>A0AAE0HYJ7</accession>
<name>A0AAE0HYJ7_9PEZI</name>
<evidence type="ECO:0000256" key="2">
    <source>
        <dbReference type="SAM" id="Phobius"/>
    </source>
</evidence>